<accession>A0AAV4XE23</accession>
<evidence type="ECO:0000313" key="2">
    <source>
        <dbReference type="Proteomes" id="UP001054945"/>
    </source>
</evidence>
<proteinExistence type="predicted"/>
<name>A0AAV4XE23_CAEEX</name>
<reference evidence="1 2" key="1">
    <citation type="submission" date="2021-06" db="EMBL/GenBank/DDBJ databases">
        <title>Caerostris extrusa draft genome.</title>
        <authorList>
            <person name="Kono N."/>
            <person name="Arakawa K."/>
        </authorList>
    </citation>
    <scope>NUCLEOTIDE SEQUENCE [LARGE SCALE GENOMIC DNA]</scope>
</reference>
<keyword evidence="2" id="KW-1185">Reference proteome</keyword>
<dbReference type="AlphaFoldDB" id="A0AAV4XE23"/>
<sequence>MLQSSWARHNAHKISKSCLILLCPGSSDYRLDNQITHQRTCNKFGDSPLQVHGLCSASFVKFSPRSNNIDLKPFRTSCKRSKIWKTNNN</sequence>
<protein>
    <recommendedName>
        <fullName evidence="3">Ycf15</fullName>
    </recommendedName>
</protein>
<comment type="caution">
    <text evidence="1">The sequence shown here is derived from an EMBL/GenBank/DDBJ whole genome shotgun (WGS) entry which is preliminary data.</text>
</comment>
<evidence type="ECO:0000313" key="1">
    <source>
        <dbReference type="EMBL" id="GIY93472.1"/>
    </source>
</evidence>
<dbReference type="Proteomes" id="UP001054945">
    <property type="component" value="Unassembled WGS sequence"/>
</dbReference>
<organism evidence="1 2">
    <name type="scientific">Caerostris extrusa</name>
    <name type="common">Bark spider</name>
    <name type="synonym">Caerostris bankana</name>
    <dbReference type="NCBI Taxonomy" id="172846"/>
    <lineage>
        <taxon>Eukaryota</taxon>
        <taxon>Metazoa</taxon>
        <taxon>Ecdysozoa</taxon>
        <taxon>Arthropoda</taxon>
        <taxon>Chelicerata</taxon>
        <taxon>Arachnida</taxon>
        <taxon>Araneae</taxon>
        <taxon>Araneomorphae</taxon>
        <taxon>Entelegynae</taxon>
        <taxon>Araneoidea</taxon>
        <taxon>Araneidae</taxon>
        <taxon>Caerostris</taxon>
    </lineage>
</organism>
<gene>
    <name evidence="1" type="ORF">CEXT_356531</name>
</gene>
<dbReference type="EMBL" id="BPLR01000270">
    <property type="protein sequence ID" value="GIY93472.1"/>
    <property type="molecule type" value="Genomic_DNA"/>
</dbReference>
<evidence type="ECO:0008006" key="3">
    <source>
        <dbReference type="Google" id="ProtNLM"/>
    </source>
</evidence>